<feature type="transmembrane region" description="Helical" evidence="1">
    <location>
        <begin position="116"/>
        <end position="135"/>
    </location>
</feature>
<keyword evidence="3" id="KW-1185">Reference proteome</keyword>
<keyword evidence="1" id="KW-1133">Transmembrane helix</keyword>
<evidence type="ECO:0000313" key="3">
    <source>
        <dbReference type="Proteomes" id="UP001163821"/>
    </source>
</evidence>
<feature type="transmembrane region" description="Helical" evidence="1">
    <location>
        <begin position="297"/>
        <end position="317"/>
    </location>
</feature>
<protein>
    <submittedName>
        <fullName evidence="2">DUF4271 domain-containing protein</fullName>
    </submittedName>
</protein>
<keyword evidence="1" id="KW-0812">Transmembrane</keyword>
<feature type="transmembrane region" description="Helical" evidence="1">
    <location>
        <begin position="166"/>
        <end position="186"/>
    </location>
</feature>
<dbReference type="InterPro" id="IPR025367">
    <property type="entry name" value="DUF4271"/>
</dbReference>
<name>A0AA41YBX7_9BACT</name>
<dbReference type="AlphaFoldDB" id="A0AA41YBX7"/>
<dbReference type="Proteomes" id="UP001163821">
    <property type="component" value="Unassembled WGS sequence"/>
</dbReference>
<gene>
    <name evidence="2" type="ORF">N2K84_12005</name>
</gene>
<dbReference type="Pfam" id="PF14093">
    <property type="entry name" value="DUF4271"/>
    <property type="match status" value="1"/>
</dbReference>
<sequence length="322" mass="37005">MIQPALQQDTLLKQLHQAVEFKSSQSLDISRKLIEPMDVRFVDSVSQRDTLQDARNKAAAAYLNKNQLSRRQNNEILTQPPVVAIQPDEIVLYTAAPGRNELVLPEKKIDRGTPDWVVGIFLLTLVLFATVRLFFNKYLVQLIDSTINYSSSSRLFRERSLSLTHASFRLDVIFYLVFSLFLFQAVEVFRVSIEINSVVLYLLIFSGVVLYFLLKRLVYLFQGNISGGLPDTQEFLFNMSVYNRILGLVLLPISLVVAFTPLPDPQWAILPGLVAICFFYILLIFRGIRILMRKHFSIFYLILYLCALEILPLLFIYKLVLV</sequence>
<dbReference type="EMBL" id="JAPAAF010000017">
    <property type="protein sequence ID" value="MCW0483458.1"/>
    <property type="molecule type" value="Genomic_DNA"/>
</dbReference>
<feature type="transmembrane region" description="Helical" evidence="1">
    <location>
        <begin position="267"/>
        <end position="285"/>
    </location>
</feature>
<accession>A0AA41YBX7</accession>
<proteinExistence type="predicted"/>
<feature type="transmembrane region" description="Helical" evidence="1">
    <location>
        <begin position="198"/>
        <end position="221"/>
    </location>
</feature>
<keyword evidence="1" id="KW-0472">Membrane</keyword>
<comment type="caution">
    <text evidence="2">The sequence shown here is derived from an EMBL/GenBank/DDBJ whole genome shotgun (WGS) entry which is preliminary data.</text>
</comment>
<organism evidence="2 3">
    <name type="scientific">Gaoshiqia sediminis</name>
    <dbReference type="NCBI Taxonomy" id="2986998"/>
    <lineage>
        <taxon>Bacteria</taxon>
        <taxon>Pseudomonadati</taxon>
        <taxon>Bacteroidota</taxon>
        <taxon>Bacteroidia</taxon>
        <taxon>Marinilabiliales</taxon>
        <taxon>Prolixibacteraceae</taxon>
        <taxon>Gaoshiqia</taxon>
    </lineage>
</organism>
<evidence type="ECO:0000313" key="2">
    <source>
        <dbReference type="EMBL" id="MCW0483458.1"/>
    </source>
</evidence>
<evidence type="ECO:0000256" key="1">
    <source>
        <dbReference type="SAM" id="Phobius"/>
    </source>
</evidence>
<feature type="transmembrane region" description="Helical" evidence="1">
    <location>
        <begin position="241"/>
        <end position="261"/>
    </location>
</feature>
<reference evidence="2" key="1">
    <citation type="submission" date="2022-10" db="EMBL/GenBank/DDBJ databases">
        <title>Gaoshiqiia sediminis gen. nov., sp. nov., isolated from coastal sediment.</title>
        <authorList>
            <person name="Yu W.X."/>
            <person name="Mu D.S."/>
            <person name="Du J.Z."/>
            <person name="Liang Y.Q."/>
        </authorList>
    </citation>
    <scope>NUCLEOTIDE SEQUENCE</scope>
    <source>
        <strain evidence="2">A06</strain>
    </source>
</reference>